<keyword evidence="2" id="KW-0472">Membrane</keyword>
<feature type="region of interest" description="Disordered" evidence="1">
    <location>
        <begin position="763"/>
        <end position="838"/>
    </location>
</feature>
<feature type="compositionally biased region" description="Basic and acidic residues" evidence="1">
    <location>
        <begin position="711"/>
        <end position="722"/>
    </location>
</feature>
<dbReference type="InterPro" id="IPR010308">
    <property type="entry name" value="TRP_C"/>
</dbReference>
<dbReference type="Proteomes" id="UP000807469">
    <property type="component" value="Unassembled WGS sequence"/>
</dbReference>
<feature type="transmembrane region" description="Helical" evidence="2">
    <location>
        <begin position="394"/>
        <end position="414"/>
    </location>
</feature>
<feature type="region of interest" description="Disordered" evidence="1">
    <location>
        <begin position="633"/>
        <end position="723"/>
    </location>
</feature>
<keyword evidence="5" id="KW-1185">Reference proteome</keyword>
<feature type="compositionally biased region" description="Polar residues" evidence="1">
    <location>
        <begin position="998"/>
        <end position="1016"/>
    </location>
</feature>
<comment type="caution">
    <text evidence="4">The sequence shown here is derived from an EMBL/GenBank/DDBJ whole genome shotgun (WGS) entry which is preliminary data.</text>
</comment>
<sequence>MRPPSPLPAITSSDGTYCPLPAGPFAFSTSIPWGHHRELTTLITRLRAVDPFGKSLVCLDVQTTPLMPKKGAPYGMAVVILWSTVALAAAYWVVGGIARVASAWNRGTTKAVKGAWARASSAGYILASAISGERLATAPALMRFCTPSLRDVFFHTQWCAVLAMVAVEWPQFVYPLLTQTAWSTLTYNTSITTSSHGHHFAPTISDPYSPPSNFADQMADPTSPLFVNTSIPNHIFTLPHTTAPGLASFAFTLGVRPQDLFPMCLILFLGLVAATIVLSVLVWFIDLVANLLLGAGRKKDMHGGLASLGRTRSPAFGSTKELGNMSPSPPLPSGALTEETKSLTGMSPGNHPRFSLPLANSERAINSHRAWWRLRLPAGAVGGGFHGSALHGNLVRLLVLFHLPLTLFACYHLALGHANSSSNDTGVSTGATVLAALSLVILSVLIPAHLALRVAFTSTSKLYSETRTLLSLGPLYAHYRGGSQLFVLLFFVGNIAFGVTIGAGQKSGTAQAIVILVVEVGMALVTSLWLPWGAGASMGLISFLFCVARIVIAVLLVILTQAISIGPGPGGWVAYGILIILALVYLALVLMLIAKIIEGTLRILFGIGFDKSRHTSDTGLLGVLGMLGLSCCGGGGRKKKKNSRSASRRNRRGSKSYLNGNGHSLSMDRESDLSSYMPPALGTQGRATPPHFLGSDSRKGSTHSQPPSVLKPEHANRPYKEEGDVEDEGFIMGAWQPFPRASLGTTNSGPGYSPIGAGDSAAGLGIAGGQTPRPSPAPSSGFTRVGGGRAHIDSPYAISSNATSSTHAFPSLGQQSVHSQARQSQSQVTEYSSAASTVTPANATSYANARSNLYDEPEPVSFVSVDMGVGSNGLPAGAMQPAHIRTKSQTAIVEDYLPVPASASGAHQRQQQQAQPPLQQSHSQPTPQTQNQFDLQNQPAGVRQTHVSEDTYLRPPARFTVGDGGDEDESGDEHDVQKKKKGKPWYHIRRNRPHSSEGRTSTAGASSGDAENSSGATGAVDPELGGVGGSPQPQRSFVVIRKPPSSMGRLNQAVAAAGDASGSRESATYPKASSRPPTR</sequence>
<dbReference type="GO" id="GO:0055085">
    <property type="term" value="P:transmembrane transport"/>
    <property type="evidence" value="ECO:0007669"/>
    <property type="project" value="TreeGrafter"/>
</dbReference>
<dbReference type="PANTHER" id="PTHR31145:SF6">
    <property type="entry name" value="INTEGRAL MEMBRANE PROTEIN (AFU_ORTHOLOGUE AFUA_7G01610)"/>
    <property type="match status" value="1"/>
</dbReference>
<dbReference type="OrthoDB" id="5312224at2759"/>
<feature type="compositionally biased region" description="Basic residues" evidence="1">
    <location>
        <begin position="977"/>
        <end position="993"/>
    </location>
</feature>
<feature type="transmembrane region" description="Helical" evidence="2">
    <location>
        <begin position="572"/>
        <end position="597"/>
    </location>
</feature>
<feature type="transmembrane region" description="Helical" evidence="2">
    <location>
        <begin position="74"/>
        <end position="94"/>
    </location>
</feature>
<evidence type="ECO:0000313" key="4">
    <source>
        <dbReference type="EMBL" id="KAF9478679.1"/>
    </source>
</evidence>
<dbReference type="PANTHER" id="PTHR31145">
    <property type="entry name" value="INTEGRAL MEMBRANE PROTEIN (AFU_ORTHOLOGUE AFUA_7G01610)"/>
    <property type="match status" value="1"/>
</dbReference>
<evidence type="ECO:0000259" key="3">
    <source>
        <dbReference type="Pfam" id="PF06011"/>
    </source>
</evidence>
<feature type="transmembrane region" description="Helical" evidence="2">
    <location>
        <begin position="485"/>
        <end position="504"/>
    </location>
</feature>
<feature type="transmembrane region" description="Helical" evidence="2">
    <location>
        <begin position="434"/>
        <end position="456"/>
    </location>
</feature>
<evidence type="ECO:0000256" key="1">
    <source>
        <dbReference type="SAM" id="MobiDB-lite"/>
    </source>
</evidence>
<feature type="transmembrane region" description="Helical" evidence="2">
    <location>
        <begin position="510"/>
        <end position="530"/>
    </location>
</feature>
<reference evidence="4" key="1">
    <citation type="submission" date="2020-11" db="EMBL/GenBank/DDBJ databases">
        <authorList>
            <consortium name="DOE Joint Genome Institute"/>
            <person name="Ahrendt S."/>
            <person name="Riley R."/>
            <person name="Andreopoulos W."/>
            <person name="Labutti K."/>
            <person name="Pangilinan J."/>
            <person name="Ruiz-Duenas F.J."/>
            <person name="Barrasa J.M."/>
            <person name="Sanchez-Garcia M."/>
            <person name="Camarero S."/>
            <person name="Miyauchi S."/>
            <person name="Serrano A."/>
            <person name="Linde D."/>
            <person name="Babiker R."/>
            <person name="Drula E."/>
            <person name="Ayuso-Fernandez I."/>
            <person name="Pacheco R."/>
            <person name="Padilla G."/>
            <person name="Ferreira P."/>
            <person name="Barriuso J."/>
            <person name="Kellner H."/>
            <person name="Castanera R."/>
            <person name="Alfaro M."/>
            <person name="Ramirez L."/>
            <person name="Pisabarro A.G."/>
            <person name="Kuo A."/>
            <person name="Tritt A."/>
            <person name="Lipzen A."/>
            <person name="He G."/>
            <person name="Yan M."/>
            <person name="Ng V."/>
            <person name="Cullen D."/>
            <person name="Martin F."/>
            <person name="Rosso M.-N."/>
            <person name="Henrissat B."/>
            <person name="Hibbett D."/>
            <person name="Martinez A.T."/>
            <person name="Grigoriev I.V."/>
        </authorList>
    </citation>
    <scope>NUCLEOTIDE SEQUENCE</scope>
    <source>
        <strain evidence="4">CIRM-BRFM 674</strain>
    </source>
</reference>
<feature type="compositionally biased region" description="Polar residues" evidence="1">
    <location>
        <begin position="797"/>
        <end position="838"/>
    </location>
</feature>
<keyword evidence="2" id="KW-1133">Transmembrane helix</keyword>
<evidence type="ECO:0000256" key="2">
    <source>
        <dbReference type="SAM" id="Phobius"/>
    </source>
</evidence>
<dbReference type="EMBL" id="MU155229">
    <property type="protein sequence ID" value="KAF9478679.1"/>
    <property type="molecule type" value="Genomic_DNA"/>
</dbReference>
<dbReference type="Pfam" id="PF06011">
    <property type="entry name" value="TRP"/>
    <property type="match status" value="1"/>
</dbReference>
<feature type="region of interest" description="Disordered" evidence="1">
    <location>
        <begin position="902"/>
        <end position="1079"/>
    </location>
</feature>
<feature type="region of interest" description="Disordered" evidence="1">
    <location>
        <begin position="317"/>
        <end position="346"/>
    </location>
</feature>
<feature type="transmembrane region" description="Helical" evidence="2">
    <location>
        <begin position="260"/>
        <end position="293"/>
    </location>
</feature>
<feature type="domain" description="TRP C-terminal" evidence="3">
    <location>
        <begin position="390"/>
        <end position="597"/>
    </location>
</feature>
<keyword evidence="2" id="KW-0812">Transmembrane</keyword>
<evidence type="ECO:0000313" key="5">
    <source>
        <dbReference type="Proteomes" id="UP000807469"/>
    </source>
</evidence>
<accession>A0A9P5Z228</accession>
<feature type="compositionally biased region" description="Basic residues" evidence="1">
    <location>
        <begin position="636"/>
        <end position="654"/>
    </location>
</feature>
<dbReference type="AlphaFoldDB" id="A0A9P5Z228"/>
<protein>
    <recommendedName>
        <fullName evidence="3">TRP C-terminal domain-containing protein</fullName>
    </recommendedName>
</protein>
<feature type="compositionally biased region" description="Low complexity" evidence="1">
    <location>
        <begin position="902"/>
        <end position="932"/>
    </location>
</feature>
<proteinExistence type="predicted"/>
<feature type="transmembrane region" description="Helical" evidence="2">
    <location>
        <begin position="542"/>
        <end position="566"/>
    </location>
</feature>
<name>A0A9P5Z228_9AGAR</name>
<dbReference type="InterPro" id="IPR040241">
    <property type="entry name" value="TRP_Flc/Pkd2-like"/>
</dbReference>
<organism evidence="4 5">
    <name type="scientific">Pholiota conissans</name>
    <dbReference type="NCBI Taxonomy" id="109636"/>
    <lineage>
        <taxon>Eukaryota</taxon>
        <taxon>Fungi</taxon>
        <taxon>Dikarya</taxon>
        <taxon>Basidiomycota</taxon>
        <taxon>Agaricomycotina</taxon>
        <taxon>Agaricomycetes</taxon>
        <taxon>Agaricomycetidae</taxon>
        <taxon>Agaricales</taxon>
        <taxon>Agaricineae</taxon>
        <taxon>Strophariaceae</taxon>
        <taxon>Pholiota</taxon>
    </lineage>
</organism>
<gene>
    <name evidence="4" type="ORF">BDN70DRAFT_895553</name>
</gene>
<dbReference type="GO" id="GO:0016020">
    <property type="term" value="C:membrane"/>
    <property type="evidence" value="ECO:0007669"/>
    <property type="project" value="TreeGrafter"/>
</dbReference>